<dbReference type="Proteomes" id="UP000076154">
    <property type="component" value="Unassembled WGS sequence"/>
</dbReference>
<organism evidence="2 3">
    <name type="scientific">Hypsizygus marmoreus</name>
    <name type="common">White beech mushroom</name>
    <name type="synonym">Agaricus marmoreus</name>
    <dbReference type="NCBI Taxonomy" id="39966"/>
    <lineage>
        <taxon>Eukaryota</taxon>
        <taxon>Fungi</taxon>
        <taxon>Dikarya</taxon>
        <taxon>Basidiomycota</taxon>
        <taxon>Agaricomycotina</taxon>
        <taxon>Agaricomycetes</taxon>
        <taxon>Agaricomycetidae</taxon>
        <taxon>Agaricales</taxon>
        <taxon>Tricholomatineae</taxon>
        <taxon>Lyophyllaceae</taxon>
        <taxon>Hypsizygus</taxon>
    </lineage>
</organism>
<feature type="compositionally biased region" description="Low complexity" evidence="1">
    <location>
        <begin position="9"/>
        <end position="29"/>
    </location>
</feature>
<evidence type="ECO:0000313" key="3">
    <source>
        <dbReference type="Proteomes" id="UP000076154"/>
    </source>
</evidence>
<reference evidence="2" key="1">
    <citation type="submission" date="2018-04" db="EMBL/GenBank/DDBJ databases">
        <title>Whole genome sequencing of Hypsizygus marmoreus.</title>
        <authorList>
            <person name="Choi I.-G."/>
            <person name="Min B."/>
            <person name="Kim J.-G."/>
            <person name="Kim S."/>
            <person name="Oh Y.-L."/>
            <person name="Kong W.-S."/>
            <person name="Park H."/>
            <person name="Jeong J."/>
            <person name="Song E.-S."/>
        </authorList>
    </citation>
    <scope>NUCLEOTIDE SEQUENCE [LARGE SCALE GENOMIC DNA]</scope>
    <source>
        <strain evidence="2">51987-8</strain>
    </source>
</reference>
<dbReference type="AlphaFoldDB" id="A0A369K208"/>
<evidence type="ECO:0000256" key="1">
    <source>
        <dbReference type="SAM" id="MobiDB-lite"/>
    </source>
</evidence>
<sequence length="300" mass="33220">MARASKEPSTSASRRAASSVSSTATNQSTRATRPTIAKRPTTTERPTKRSTKAKSASSANTSAPTTQIAAAKQRELQELAETVCKYTDLYQTMAQSMCGEPEKMRIAYEKQYQTALANGAPDLRTDEQTQGLLEELATACEGKRDTFDDRVRICLASLAYAQVFLDNVVGHPSRPLKDHLAVLRLITKINGEAYGLPAPSPDLPRLVKLIPDIPITRPVSVEDVEQWRAHPRELLRKAFISHEAIRRVFLISDYCVKDIAGHCYELLYEDSGPDVYTFSLEDVLRIVAGAEFVTNMPMDT</sequence>
<keyword evidence="3" id="KW-1185">Reference proteome</keyword>
<name>A0A369K208_HYPMA</name>
<gene>
    <name evidence="2" type="ORF">Hypma_005558</name>
</gene>
<feature type="compositionally biased region" description="Low complexity" evidence="1">
    <location>
        <begin position="53"/>
        <end position="66"/>
    </location>
</feature>
<comment type="caution">
    <text evidence="2">The sequence shown here is derived from an EMBL/GenBank/DDBJ whole genome shotgun (WGS) entry which is preliminary data.</text>
</comment>
<proteinExistence type="predicted"/>
<dbReference type="EMBL" id="LUEZ02000025">
    <property type="protein sequence ID" value="RDB26655.1"/>
    <property type="molecule type" value="Genomic_DNA"/>
</dbReference>
<evidence type="ECO:0000313" key="2">
    <source>
        <dbReference type="EMBL" id="RDB26655.1"/>
    </source>
</evidence>
<protein>
    <submittedName>
        <fullName evidence="2">Uncharacterized protein</fullName>
    </submittedName>
</protein>
<feature type="region of interest" description="Disordered" evidence="1">
    <location>
        <begin position="1"/>
        <end position="68"/>
    </location>
</feature>
<accession>A0A369K208</accession>
<dbReference type="InParanoid" id="A0A369K208"/>